<sequence length="160" mass="17740">MKQALKALLTLFGALVIVFIVRAYAFTIYTAPVAVGHTLVPGDRVLVNKWVRAGFVRGDLLVFSPQDGPRAVGPESGGRMGGSHGWPLLRTRCELVGRVEALPGDTITWRGVRYRIPLRCCRRCGCPDCKLYLVDTGHGQLLVHRHQVVGKARRLFHLPF</sequence>
<proteinExistence type="predicted"/>
<dbReference type="EMBL" id="JBHLZF010000002">
    <property type="protein sequence ID" value="MFB9898212.1"/>
    <property type="molecule type" value="Genomic_DNA"/>
</dbReference>
<accession>A0ABV5ZLG9</accession>
<evidence type="ECO:0000313" key="2">
    <source>
        <dbReference type="EMBL" id="MFB9898212.1"/>
    </source>
</evidence>
<comment type="caution">
    <text evidence="2">The sequence shown here is derived from an EMBL/GenBank/DDBJ whole genome shotgun (WGS) entry which is preliminary data.</text>
</comment>
<dbReference type="Gene3D" id="2.10.109.10">
    <property type="entry name" value="Umud Fragment, subunit A"/>
    <property type="match status" value="1"/>
</dbReference>
<reference evidence="2 3" key="1">
    <citation type="submission" date="2024-09" db="EMBL/GenBank/DDBJ databases">
        <authorList>
            <person name="Sun Q."/>
            <person name="Mori K."/>
        </authorList>
    </citation>
    <scope>NUCLEOTIDE SEQUENCE [LARGE SCALE GENOMIC DNA]</scope>
    <source>
        <strain evidence="2 3">ATCC 51272</strain>
    </source>
</reference>
<dbReference type="SUPFAM" id="SSF51306">
    <property type="entry name" value="LexA/Signal peptidase"/>
    <property type="match status" value="1"/>
</dbReference>
<evidence type="ECO:0000259" key="1">
    <source>
        <dbReference type="Pfam" id="PF10502"/>
    </source>
</evidence>
<name>A0ABV5ZLG9_9BACT</name>
<dbReference type="Proteomes" id="UP001589688">
    <property type="component" value="Unassembled WGS sequence"/>
</dbReference>
<dbReference type="InterPro" id="IPR036286">
    <property type="entry name" value="LexA/Signal_pep-like_sf"/>
</dbReference>
<dbReference type="RefSeq" id="WP_027953009.1">
    <property type="nucleotide sequence ID" value="NZ_JBHLZF010000002.1"/>
</dbReference>
<protein>
    <submittedName>
        <fullName evidence="2">S26 family signal peptidase</fullName>
    </submittedName>
</protein>
<organism evidence="2 3">
    <name type="scientific">Hallella seregens ATCC 51272</name>
    <dbReference type="NCBI Taxonomy" id="1336250"/>
    <lineage>
        <taxon>Bacteria</taxon>
        <taxon>Pseudomonadati</taxon>
        <taxon>Bacteroidota</taxon>
        <taxon>Bacteroidia</taxon>
        <taxon>Bacteroidales</taxon>
        <taxon>Prevotellaceae</taxon>
        <taxon>Hallella</taxon>
    </lineage>
</organism>
<evidence type="ECO:0000313" key="3">
    <source>
        <dbReference type="Proteomes" id="UP001589688"/>
    </source>
</evidence>
<dbReference type="InterPro" id="IPR019533">
    <property type="entry name" value="Peptidase_S26"/>
</dbReference>
<feature type="domain" description="Peptidase S26" evidence="1">
    <location>
        <begin position="7"/>
        <end position="111"/>
    </location>
</feature>
<keyword evidence="3" id="KW-1185">Reference proteome</keyword>
<dbReference type="Pfam" id="PF10502">
    <property type="entry name" value="Peptidase_S26"/>
    <property type="match status" value="1"/>
</dbReference>
<gene>
    <name evidence="2" type="ORF">ACFFK8_10535</name>
</gene>